<sequence length="65" mass="7954">MQRKNKHLVNEMYIDNDTHYIIFNSKASLEYIYLFAYKYAIKHKLMAGRAIYRDNIYQITLTKFQ</sequence>
<comment type="caution">
    <text evidence="1">The sequence shown here is derived from an EMBL/GenBank/DDBJ whole genome shotgun (WGS) entry which is preliminary data.</text>
</comment>
<proteinExistence type="predicted"/>
<reference evidence="1 2" key="1">
    <citation type="submission" date="2018-01" db="EMBL/GenBank/DDBJ databases">
        <title>Genomic Encyclopedia of Type Strains, Phase I: the one thousand microbial genomes (KMG-I) project.</title>
        <authorList>
            <person name="Goeker M."/>
        </authorList>
    </citation>
    <scope>NUCLEOTIDE SEQUENCE [LARGE SCALE GENOMIC DNA]</scope>
    <source>
        <strain evidence="1 2">DSM 17960</strain>
    </source>
</reference>
<name>A0A2S4N6J7_9FLAO</name>
<evidence type="ECO:0000313" key="1">
    <source>
        <dbReference type="EMBL" id="POS00943.1"/>
    </source>
</evidence>
<dbReference type="EMBL" id="PQNY01000017">
    <property type="protein sequence ID" value="POS00943.1"/>
    <property type="molecule type" value="Genomic_DNA"/>
</dbReference>
<accession>A0A2S4N6J7</accession>
<organism evidence="1 2">
    <name type="scientific">Flavobacterium croceum DSM 17960</name>
    <dbReference type="NCBI Taxonomy" id="1121886"/>
    <lineage>
        <taxon>Bacteria</taxon>
        <taxon>Pseudomonadati</taxon>
        <taxon>Bacteroidota</taxon>
        <taxon>Flavobacteriia</taxon>
        <taxon>Flavobacteriales</taxon>
        <taxon>Flavobacteriaceae</taxon>
        <taxon>Flavobacterium</taxon>
    </lineage>
</organism>
<evidence type="ECO:0000313" key="2">
    <source>
        <dbReference type="Proteomes" id="UP000237056"/>
    </source>
</evidence>
<gene>
    <name evidence="1" type="ORF">Q361_11747</name>
</gene>
<keyword evidence="2" id="KW-1185">Reference proteome</keyword>
<dbReference type="AlphaFoldDB" id="A0A2S4N6J7"/>
<protein>
    <submittedName>
        <fullName evidence="1">Uncharacterized protein</fullName>
    </submittedName>
</protein>
<dbReference type="Proteomes" id="UP000237056">
    <property type="component" value="Unassembled WGS sequence"/>
</dbReference>